<evidence type="ECO:0000313" key="12">
    <source>
        <dbReference type="Proteomes" id="UP000033057"/>
    </source>
</evidence>
<evidence type="ECO:0000313" key="6">
    <source>
        <dbReference type="EMBL" id="AZF70971.1"/>
    </source>
</evidence>
<evidence type="ECO:0000256" key="1">
    <source>
        <dbReference type="SAM" id="Phobius"/>
    </source>
</evidence>
<evidence type="ECO:0000313" key="19">
    <source>
        <dbReference type="Proteomes" id="UP000275843"/>
    </source>
</evidence>
<dbReference type="Proteomes" id="UP000033085">
    <property type="component" value="Chromosome"/>
</dbReference>
<evidence type="ECO:0000313" key="17">
    <source>
        <dbReference type="Proteomes" id="UP000273194"/>
    </source>
</evidence>
<reference evidence="2" key="5">
    <citation type="submission" date="2018-10" db="EMBL/GenBank/DDBJ databases">
        <authorList>
            <person name="McCarthy S."/>
            <person name="Gradnigo J."/>
            <person name="Johnson T."/>
            <person name="Payne S."/>
            <person name="Lipzen A."/>
            <person name="Schackwitz W."/>
            <person name="Martin J."/>
            <person name="Moriyama E."/>
            <person name="Blum P."/>
        </authorList>
    </citation>
    <scope>NUCLEOTIDE SEQUENCE</scope>
    <source>
        <strain evidence="2">SARC-B</strain>
        <strain evidence="3">SARC-C</strain>
        <strain evidence="4">SULA</strain>
    </source>
</reference>
<evidence type="ECO:0000313" key="16">
    <source>
        <dbReference type="Proteomes" id="UP000267993"/>
    </source>
</evidence>
<dbReference type="Proteomes" id="UP000033057">
    <property type="component" value="Chromosome"/>
</dbReference>
<feature type="transmembrane region" description="Helical" evidence="1">
    <location>
        <begin position="45"/>
        <end position="70"/>
    </location>
</feature>
<dbReference type="EMBL" id="CP011056">
    <property type="protein sequence ID" value="AYN75764.1"/>
    <property type="molecule type" value="Genomic_DNA"/>
</dbReference>
<dbReference type="EMBL" id="CP011055">
    <property type="protein sequence ID" value="AYN75601.1"/>
    <property type="molecule type" value="Genomic_DNA"/>
</dbReference>
<name>A0A157SY72_SACSO</name>
<gene>
    <name evidence="11" type="ORF">SSOP1_0519</name>
    <name evidence="4" type="ORF">SULA_03340</name>
    <name evidence="2" type="ORF">SULB_03340</name>
    <name evidence="3" type="ORF">SULC_03335</name>
    <name evidence="5" type="ORF">SULG_08095</name>
    <name evidence="6" type="ORF">SULH_08095</name>
    <name evidence="7" type="ORF">SULI_08095</name>
    <name evidence="8" type="ORF">SULM_08095</name>
    <name evidence="9" type="ORF">SULN_08095</name>
    <name evidence="10" type="ORF">SULO_08105</name>
</gene>
<dbReference type="Proteomes" id="UP000282269">
    <property type="component" value="Chromosome"/>
</dbReference>
<evidence type="ECO:0000313" key="5">
    <source>
        <dbReference type="EMBL" id="AZF68351.1"/>
    </source>
</evidence>
<evidence type="ECO:0000313" key="20">
    <source>
        <dbReference type="Proteomes" id="UP000278715"/>
    </source>
</evidence>
<dbReference type="KEGG" id="ssoa:SULA_03340"/>
<dbReference type="EMBL" id="CP033240">
    <property type="protein sequence ID" value="AZF81429.1"/>
    <property type="molecule type" value="Genomic_DNA"/>
</dbReference>
<evidence type="ECO:0000313" key="2">
    <source>
        <dbReference type="EMBL" id="AYN75601.1"/>
    </source>
</evidence>
<evidence type="ECO:0000313" key="3">
    <source>
        <dbReference type="EMBL" id="AYN75764.1"/>
    </source>
</evidence>
<dbReference type="EMBL" id="CP033238">
    <property type="protein sequence ID" value="AZF76215.1"/>
    <property type="molecule type" value="Genomic_DNA"/>
</dbReference>
<evidence type="ECO:0000313" key="14">
    <source>
        <dbReference type="Proteomes" id="UP000033106"/>
    </source>
</evidence>
<dbReference type="EMBL" id="LT549890">
    <property type="protein sequence ID" value="SAI84074.1"/>
    <property type="molecule type" value="Genomic_DNA"/>
</dbReference>
<dbReference type="PATRIC" id="fig|2287.9.peg.527"/>
<evidence type="ECO:0000313" key="7">
    <source>
        <dbReference type="EMBL" id="AZF73591.1"/>
    </source>
</evidence>
<feature type="transmembrane region" description="Helical" evidence="1">
    <location>
        <begin position="7"/>
        <end position="39"/>
    </location>
</feature>
<evidence type="ECO:0000313" key="13">
    <source>
        <dbReference type="Proteomes" id="UP000033085"/>
    </source>
</evidence>
<dbReference type="EMBL" id="CP033236">
    <property type="protein sequence ID" value="AZF70971.1"/>
    <property type="molecule type" value="Genomic_DNA"/>
</dbReference>
<evidence type="ECO:0000313" key="18">
    <source>
        <dbReference type="Proteomes" id="UP000273443"/>
    </source>
</evidence>
<sequence>MNKKDLLVSFIILSVFTTIAAILMHTLVLKICLVIGIFNSIQIHIVIYVYQCIMYVCCVISLLTCIYCTLSANIENSIN</sequence>
<keyword evidence="1" id="KW-1133">Transmembrane helix</keyword>
<evidence type="ECO:0000313" key="11">
    <source>
        <dbReference type="EMBL" id="SAI84074.1"/>
    </source>
</evidence>
<organism evidence="11 15">
    <name type="scientific">Saccharolobus solfataricus</name>
    <name type="common">Sulfolobus solfataricus</name>
    <dbReference type="NCBI Taxonomy" id="2287"/>
    <lineage>
        <taxon>Archaea</taxon>
        <taxon>Thermoproteota</taxon>
        <taxon>Thermoprotei</taxon>
        <taxon>Sulfolobales</taxon>
        <taxon>Sulfolobaceae</taxon>
        <taxon>Saccharolobus</taxon>
    </lineage>
</organism>
<evidence type="ECO:0000313" key="15">
    <source>
        <dbReference type="Proteomes" id="UP000076770"/>
    </source>
</evidence>
<evidence type="ECO:0000313" key="9">
    <source>
        <dbReference type="EMBL" id="AZF78825.1"/>
    </source>
</evidence>
<evidence type="ECO:0000313" key="8">
    <source>
        <dbReference type="EMBL" id="AZF76215.1"/>
    </source>
</evidence>
<reference evidence="11" key="3">
    <citation type="submission" date="2016-04" db="EMBL/GenBank/DDBJ databases">
        <authorList>
            <person name="Evans L.H."/>
            <person name="Alamgir A."/>
            <person name="Owens N."/>
            <person name="Weber N.D."/>
            <person name="Virtaneva K."/>
            <person name="Barbian K."/>
            <person name="Babar A."/>
            <person name="Rosenke K."/>
        </authorList>
    </citation>
    <scope>NUCLEOTIDE SEQUENCE</scope>
    <source>
        <strain evidence="11">P1</strain>
    </source>
</reference>
<accession>A0A157SY72</accession>
<dbReference type="AlphaFoldDB" id="A0A157SY72"/>
<dbReference type="EMBL" id="CP033235">
    <property type="protein sequence ID" value="AZF68351.1"/>
    <property type="molecule type" value="Genomic_DNA"/>
</dbReference>
<keyword evidence="1" id="KW-0472">Membrane</keyword>
<dbReference type="KEGG" id="ssof:SULC_03335"/>
<reference evidence="12 13" key="1">
    <citation type="journal article" date="2015" name="Genome Announc.">
        <title>Complete Genome Sequence of Sulfolobus solfataricus Strain 98/2 and Evolved Derivatives.</title>
        <authorList>
            <person name="McCarthy S."/>
            <person name="Gradnigo J."/>
            <person name="Johnson T."/>
            <person name="Payne S."/>
            <person name="Lipzen A."/>
            <person name="Martin J."/>
            <person name="Schackwitz W."/>
            <person name="Moriyama E."/>
            <person name="Blum P."/>
        </authorList>
    </citation>
    <scope>NUCLEOTIDE SEQUENCE [LARGE SCALE GENOMIC DNA]</scope>
    <source>
        <strain evidence="12">98/2 SULC</strain>
        <strain evidence="2">SARC-B</strain>
        <strain evidence="3">SARC-C</strain>
        <strain evidence="4 14">SULA</strain>
        <strain evidence="13">SULB</strain>
    </source>
</reference>
<dbReference type="Proteomes" id="UP000273443">
    <property type="component" value="Chromosome"/>
</dbReference>
<dbReference type="Proteomes" id="UP000275843">
    <property type="component" value="Chromosome"/>
</dbReference>
<evidence type="ECO:0000313" key="21">
    <source>
        <dbReference type="Proteomes" id="UP000282269"/>
    </source>
</evidence>
<dbReference type="Proteomes" id="UP000033106">
    <property type="component" value="Chromosome"/>
</dbReference>
<dbReference type="Proteomes" id="UP000278715">
    <property type="component" value="Chromosome"/>
</dbReference>
<protein>
    <submittedName>
        <fullName evidence="11">Uncharacterized protein</fullName>
    </submittedName>
</protein>
<dbReference type="Proteomes" id="UP000076770">
    <property type="component" value="Chromosome i"/>
</dbReference>
<evidence type="ECO:0000313" key="10">
    <source>
        <dbReference type="EMBL" id="AZF81429.1"/>
    </source>
</evidence>
<dbReference type="KEGG" id="ssol:SULB_03340"/>
<reference evidence="16 17" key="4">
    <citation type="journal article" date="2018" name="Proc. Natl. Acad. Sci. U.S.A.">
        <title>Nonmutational mechanism of inheritance in the Archaeon Sulfolobus solfataricus.</title>
        <authorList>
            <person name="Payne S."/>
            <person name="McCarthy S."/>
            <person name="Johnson T."/>
            <person name="North E."/>
            <person name="Blum P."/>
        </authorList>
    </citation>
    <scope>NUCLEOTIDE SEQUENCE [LARGE SCALE GENOMIC DNA]</scope>
    <source>
        <strain evidence="6 16">SARC-H</strain>
        <strain evidence="7 19">SARC-I</strain>
        <strain evidence="9 20">SARC-N</strain>
        <strain evidence="10 21">SARC-O</strain>
        <strain evidence="5 17">SULG</strain>
        <strain evidence="8 18">SULM</strain>
    </source>
</reference>
<proteinExistence type="predicted"/>
<dbReference type="EMBL" id="CP033239">
    <property type="protein sequence ID" value="AZF78825.1"/>
    <property type="molecule type" value="Genomic_DNA"/>
</dbReference>
<evidence type="ECO:0000313" key="4">
    <source>
        <dbReference type="EMBL" id="AYP18598.1"/>
    </source>
</evidence>
<dbReference type="EMBL" id="CP011057">
    <property type="protein sequence ID" value="AYP18598.1"/>
    <property type="molecule type" value="Genomic_DNA"/>
</dbReference>
<dbReference type="Proteomes" id="UP000267993">
    <property type="component" value="Chromosome"/>
</dbReference>
<dbReference type="Proteomes" id="UP000273194">
    <property type="component" value="Chromosome"/>
</dbReference>
<dbReference type="EMBL" id="CP033237">
    <property type="protein sequence ID" value="AZF73591.1"/>
    <property type="molecule type" value="Genomic_DNA"/>
</dbReference>
<reference evidence="15" key="2">
    <citation type="submission" date="2016-04" db="EMBL/GenBank/DDBJ databases">
        <authorList>
            <person name="Shah S.A."/>
            <person name="Garrett R.A."/>
        </authorList>
    </citation>
    <scope>NUCLEOTIDE SEQUENCE [LARGE SCALE GENOMIC DNA]</scope>
    <source>
        <strain evidence="15">ATCC 35091 / DSM 1616 / JCM 8930 / NBRC 15331 / P1</strain>
    </source>
</reference>
<keyword evidence="1" id="KW-0812">Transmembrane</keyword>